<name>A0A1R2C008_9CILI</name>
<sequence>MHNQFTTPSLLYQSETHYRNTSCPAVADEKKPEYISRKSPYASARAAYKARKTKLFKQRNKIKYFLKSNDINFLPKVASSLTYIKKFSSSFLSINGTSIHSDTNNIQLLSPSSNSLKKKAENIKKCAEKFMPKSSSELKFGKLPLSEVSEKYLELLRRPKKKSTTFVQKNKPLKSSQPVIIENTLTKKSNLKPFYTCRSMKEQPKTLKNSSKHLLHKNIITDLIDQEVEVSIDELSSW</sequence>
<dbReference type="AlphaFoldDB" id="A0A1R2C008"/>
<keyword evidence="2" id="KW-1185">Reference proteome</keyword>
<dbReference type="Proteomes" id="UP000187209">
    <property type="component" value="Unassembled WGS sequence"/>
</dbReference>
<reference evidence="1 2" key="1">
    <citation type="submission" date="2016-11" db="EMBL/GenBank/DDBJ databases">
        <title>The macronuclear genome of Stentor coeruleus: a giant cell with tiny introns.</title>
        <authorList>
            <person name="Slabodnick M."/>
            <person name="Ruby J.G."/>
            <person name="Reiff S.B."/>
            <person name="Swart E.C."/>
            <person name="Gosai S."/>
            <person name="Prabakaran S."/>
            <person name="Witkowska E."/>
            <person name="Larue G.E."/>
            <person name="Fisher S."/>
            <person name="Freeman R.M."/>
            <person name="Gunawardena J."/>
            <person name="Chu W."/>
            <person name="Stover N.A."/>
            <person name="Gregory B.D."/>
            <person name="Nowacki M."/>
            <person name="Derisi J."/>
            <person name="Roy S.W."/>
            <person name="Marshall W.F."/>
            <person name="Sood P."/>
        </authorList>
    </citation>
    <scope>NUCLEOTIDE SEQUENCE [LARGE SCALE GENOMIC DNA]</scope>
    <source>
        <strain evidence="1">WM001</strain>
    </source>
</reference>
<protein>
    <submittedName>
        <fullName evidence="1">Uncharacterized protein</fullName>
    </submittedName>
</protein>
<organism evidence="1 2">
    <name type="scientific">Stentor coeruleus</name>
    <dbReference type="NCBI Taxonomy" id="5963"/>
    <lineage>
        <taxon>Eukaryota</taxon>
        <taxon>Sar</taxon>
        <taxon>Alveolata</taxon>
        <taxon>Ciliophora</taxon>
        <taxon>Postciliodesmatophora</taxon>
        <taxon>Heterotrichea</taxon>
        <taxon>Heterotrichida</taxon>
        <taxon>Stentoridae</taxon>
        <taxon>Stentor</taxon>
    </lineage>
</organism>
<accession>A0A1R2C008</accession>
<proteinExistence type="predicted"/>
<evidence type="ECO:0000313" key="1">
    <source>
        <dbReference type="EMBL" id="OMJ82300.1"/>
    </source>
</evidence>
<evidence type="ECO:0000313" key="2">
    <source>
        <dbReference type="Proteomes" id="UP000187209"/>
    </source>
</evidence>
<gene>
    <name evidence="1" type="ORF">SteCoe_17013</name>
</gene>
<comment type="caution">
    <text evidence="1">The sequence shown here is derived from an EMBL/GenBank/DDBJ whole genome shotgun (WGS) entry which is preliminary data.</text>
</comment>
<dbReference type="EMBL" id="MPUH01000345">
    <property type="protein sequence ID" value="OMJ82300.1"/>
    <property type="molecule type" value="Genomic_DNA"/>
</dbReference>